<dbReference type="Proteomes" id="UP000009374">
    <property type="component" value="Unassembled WGS sequence"/>
</dbReference>
<proteinExistence type="predicted"/>
<reference evidence="1 2" key="1">
    <citation type="journal article" date="2009" name="Appl. Environ. Microbiol.">
        <title>Community genomic and proteomic analyses of chemoautotrophic iron-oxidizing "Leptospirillum rubarum" (Group II) and "Leptospirillum ferrodiazotrophum" (Group III) bacteria in acid mine drainage biofilms.</title>
        <authorList>
            <person name="Goltsman D.S."/>
            <person name="Denef V.J."/>
            <person name="Singer S.W."/>
            <person name="VerBerkmoes N.C."/>
            <person name="Lefsrud M."/>
            <person name="Mueller R.S."/>
            <person name="Dick G.J."/>
            <person name="Sun C.L."/>
            <person name="Wheeler K.E."/>
            <person name="Zemla A."/>
            <person name="Baker B.J."/>
            <person name="Hauser L."/>
            <person name="Land M."/>
            <person name="Shah M.B."/>
            <person name="Thelen M.P."/>
            <person name="Hettich R.L."/>
            <person name="Banfield J.F."/>
        </authorList>
    </citation>
    <scope>NUCLEOTIDE SEQUENCE [LARGE SCALE GENOMIC DNA]</scope>
</reference>
<sequence>MEETIGVDAHVLTGEWGELGPLVVCPVHDLDHPIFLKKDRDAFPFNF</sequence>
<organism evidence="1 2">
    <name type="scientific">Leptospirillum ferrodiazotrophum</name>
    <dbReference type="NCBI Taxonomy" id="412449"/>
    <lineage>
        <taxon>Bacteria</taxon>
        <taxon>Pseudomonadati</taxon>
        <taxon>Nitrospirota</taxon>
        <taxon>Nitrospiria</taxon>
        <taxon>Nitrospirales</taxon>
        <taxon>Nitrospiraceae</taxon>
        <taxon>Leptospirillum</taxon>
    </lineage>
</organism>
<keyword evidence="2" id="KW-1185">Reference proteome</keyword>
<dbReference type="AlphaFoldDB" id="C6HVX9"/>
<name>C6HVX9_9BACT</name>
<gene>
    <name evidence="1" type="ORF">UBAL3_80150030a</name>
</gene>
<protein>
    <submittedName>
        <fullName evidence="1">Uncharacterized protein</fullName>
    </submittedName>
</protein>
<evidence type="ECO:0000313" key="1">
    <source>
        <dbReference type="EMBL" id="EES53241.1"/>
    </source>
</evidence>
<evidence type="ECO:0000313" key="2">
    <source>
        <dbReference type="Proteomes" id="UP000009374"/>
    </source>
</evidence>
<dbReference type="EMBL" id="GG693867">
    <property type="protein sequence ID" value="EES53241.1"/>
    <property type="molecule type" value="Genomic_DNA"/>
</dbReference>
<accession>C6HVX9</accession>